<proteinExistence type="predicted"/>
<evidence type="ECO:0000256" key="4">
    <source>
        <dbReference type="ARBA" id="ARBA00022723"/>
    </source>
</evidence>
<dbReference type="InterPro" id="IPR009056">
    <property type="entry name" value="Cyt_c-like_dom"/>
</dbReference>
<dbReference type="Proteomes" id="UP000019276">
    <property type="component" value="Unassembled WGS sequence"/>
</dbReference>
<evidence type="ECO:0000256" key="5">
    <source>
        <dbReference type="ARBA" id="ARBA00022764"/>
    </source>
</evidence>
<name>W7QSS3_9ALTE</name>
<evidence type="ECO:0000256" key="6">
    <source>
        <dbReference type="ARBA" id="ARBA00022982"/>
    </source>
</evidence>
<dbReference type="PIRSF" id="PIRSF000005">
    <property type="entry name" value="Cytochrome_c4"/>
    <property type="match status" value="1"/>
</dbReference>
<evidence type="ECO:0000313" key="12">
    <source>
        <dbReference type="EMBL" id="EWH10923.1"/>
    </source>
</evidence>
<dbReference type="PATRIC" id="fig|1328313.3.peg.1336"/>
<comment type="caution">
    <text evidence="12">The sequence shown here is derived from an EMBL/GenBank/DDBJ whole genome shotgun (WGS) entry which is preliminary data.</text>
</comment>
<keyword evidence="7 9" id="KW-0408">Iron</keyword>
<evidence type="ECO:0000256" key="10">
    <source>
        <dbReference type="SAM" id="SignalP"/>
    </source>
</evidence>
<evidence type="ECO:0000256" key="2">
    <source>
        <dbReference type="ARBA" id="ARBA00022448"/>
    </source>
</evidence>
<dbReference type="Gene3D" id="1.10.760.10">
    <property type="entry name" value="Cytochrome c-like domain"/>
    <property type="match status" value="2"/>
</dbReference>
<evidence type="ECO:0000256" key="7">
    <source>
        <dbReference type="ARBA" id="ARBA00023004"/>
    </source>
</evidence>
<dbReference type="STRING" id="1328313.DS2_06516"/>
<dbReference type="InterPro" id="IPR008168">
    <property type="entry name" value="Cyt_C_IC"/>
</dbReference>
<feature type="binding site" description="covalent" evidence="8">
    <location>
        <position position="136"/>
    </location>
    <ligand>
        <name>heme c</name>
        <dbReference type="ChEBI" id="CHEBI:61717"/>
        <label>2</label>
    </ligand>
</feature>
<feature type="binding site" description="covalent" evidence="8">
    <location>
        <position position="139"/>
    </location>
    <ligand>
        <name>heme c</name>
        <dbReference type="ChEBI" id="CHEBI:61717"/>
        <label>2</label>
    </ligand>
</feature>
<feature type="domain" description="Cytochrome c" evidence="11">
    <location>
        <begin position="115"/>
        <end position="206"/>
    </location>
</feature>
<keyword evidence="10" id="KW-0732">Signal</keyword>
<feature type="chain" id="PRO_5004901230" evidence="10">
    <location>
        <begin position="21"/>
        <end position="206"/>
    </location>
</feature>
<dbReference type="GO" id="GO:0009055">
    <property type="term" value="F:electron transfer activity"/>
    <property type="evidence" value="ECO:0007669"/>
    <property type="project" value="InterPro"/>
</dbReference>
<accession>W7QSS3</accession>
<feature type="domain" description="Cytochrome c" evidence="11">
    <location>
        <begin position="25"/>
        <end position="106"/>
    </location>
</feature>
<dbReference type="GO" id="GO:0005506">
    <property type="term" value="F:iron ion binding"/>
    <property type="evidence" value="ECO:0007669"/>
    <property type="project" value="InterPro"/>
</dbReference>
<feature type="signal peptide" evidence="10">
    <location>
        <begin position="1"/>
        <end position="20"/>
    </location>
</feature>
<dbReference type="RefSeq" id="WP_035013908.1">
    <property type="nucleotide sequence ID" value="NZ_ARZY01000008.1"/>
</dbReference>
<gene>
    <name evidence="12" type="ORF">DS2_06516</name>
</gene>
<dbReference type="EMBL" id="ARZY01000008">
    <property type="protein sequence ID" value="EWH10923.1"/>
    <property type="molecule type" value="Genomic_DNA"/>
</dbReference>
<dbReference type="PROSITE" id="PS51007">
    <property type="entry name" value="CYTC"/>
    <property type="match status" value="2"/>
</dbReference>
<dbReference type="InterPro" id="IPR024167">
    <property type="entry name" value="Cytochrome_c4-like"/>
</dbReference>
<dbReference type="SUPFAM" id="SSF46626">
    <property type="entry name" value="Cytochrome c"/>
    <property type="match status" value="2"/>
</dbReference>
<evidence type="ECO:0000256" key="8">
    <source>
        <dbReference type="PIRSR" id="PIRSR000005-1"/>
    </source>
</evidence>
<dbReference type="PANTHER" id="PTHR33751:SF9">
    <property type="entry name" value="CYTOCHROME C4"/>
    <property type="match status" value="1"/>
</dbReference>
<keyword evidence="2" id="KW-0813">Transport</keyword>
<evidence type="ECO:0000256" key="3">
    <source>
        <dbReference type="ARBA" id="ARBA00022617"/>
    </source>
</evidence>
<dbReference type="PRINTS" id="PR00605">
    <property type="entry name" value="CYTCHROMECIC"/>
</dbReference>
<keyword evidence="4 9" id="KW-0479">Metal-binding</keyword>
<dbReference type="GO" id="GO:0020037">
    <property type="term" value="F:heme binding"/>
    <property type="evidence" value="ECO:0007669"/>
    <property type="project" value="InterPro"/>
</dbReference>
<feature type="binding site" description="covalent" evidence="8">
    <location>
        <position position="40"/>
    </location>
    <ligand>
        <name>heme c</name>
        <dbReference type="ChEBI" id="CHEBI:61717"/>
        <label>1</label>
    </ligand>
</feature>
<dbReference type="GO" id="GO:0042597">
    <property type="term" value="C:periplasmic space"/>
    <property type="evidence" value="ECO:0007669"/>
    <property type="project" value="UniProtKB-SubCell"/>
</dbReference>
<evidence type="ECO:0000313" key="13">
    <source>
        <dbReference type="Proteomes" id="UP000019276"/>
    </source>
</evidence>
<dbReference type="Pfam" id="PF00034">
    <property type="entry name" value="Cytochrom_C"/>
    <property type="match status" value="2"/>
</dbReference>
<dbReference type="InterPro" id="IPR050597">
    <property type="entry name" value="Cytochrome_c_Oxidase_Subunit"/>
</dbReference>
<feature type="binding site" description="covalent" evidence="8">
    <location>
        <position position="37"/>
    </location>
    <ligand>
        <name>heme c</name>
        <dbReference type="ChEBI" id="CHEBI:61717"/>
        <label>1</label>
    </ligand>
</feature>
<organism evidence="12 13">
    <name type="scientific">Catenovulum agarivorans DS-2</name>
    <dbReference type="NCBI Taxonomy" id="1328313"/>
    <lineage>
        <taxon>Bacteria</taxon>
        <taxon>Pseudomonadati</taxon>
        <taxon>Pseudomonadota</taxon>
        <taxon>Gammaproteobacteria</taxon>
        <taxon>Alteromonadales</taxon>
        <taxon>Alteromonadaceae</taxon>
        <taxon>Catenovulum</taxon>
    </lineage>
</organism>
<keyword evidence="5" id="KW-0574">Periplasm</keyword>
<dbReference type="eggNOG" id="COG2863">
    <property type="taxonomic scope" value="Bacteria"/>
</dbReference>
<dbReference type="InterPro" id="IPR036909">
    <property type="entry name" value="Cyt_c-like_dom_sf"/>
</dbReference>
<comment type="PTM">
    <text evidence="8">Binds 2 heme c groups covalently per subunit.</text>
</comment>
<feature type="binding site" description="axial binding residue" evidence="9">
    <location>
        <position position="41"/>
    </location>
    <ligand>
        <name>heme c</name>
        <dbReference type="ChEBI" id="CHEBI:61717"/>
        <label>1</label>
    </ligand>
    <ligandPart>
        <name>Fe</name>
        <dbReference type="ChEBI" id="CHEBI:18248"/>
    </ligandPart>
</feature>
<keyword evidence="6" id="KW-0249">Electron transport</keyword>
<dbReference type="AlphaFoldDB" id="W7QSS3"/>
<evidence type="ECO:0000256" key="1">
    <source>
        <dbReference type="ARBA" id="ARBA00004418"/>
    </source>
</evidence>
<evidence type="ECO:0000259" key="11">
    <source>
        <dbReference type="PROSITE" id="PS51007"/>
    </source>
</evidence>
<feature type="binding site" description="axial binding residue" evidence="9">
    <location>
        <position position="83"/>
    </location>
    <ligand>
        <name>heme c</name>
        <dbReference type="ChEBI" id="CHEBI:61717"/>
        <label>1</label>
    </ligand>
    <ligandPart>
        <name>Fe</name>
        <dbReference type="ChEBI" id="CHEBI:18248"/>
    </ligandPart>
</feature>
<protein>
    <submittedName>
        <fullName evidence="12">Cytochrome c4 cytochrome C, class I in atlantica</fullName>
    </submittedName>
</protein>
<keyword evidence="13" id="KW-1185">Reference proteome</keyword>
<reference evidence="12 13" key="1">
    <citation type="journal article" date="2014" name="Genome Announc.">
        <title>Draft Genome Sequence of the Agar-Degrading Bacterium Catenovulum sp. Strain DS-2, Isolated from Intestines of Haliotis diversicolor.</title>
        <authorList>
            <person name="Shan D."/>
            <person name="Li X."/>
            <person name="Gu Z."/>
            <person name="Wei G."/>
            <person name="Gao Z."/>
            <person name="Shao Z."/>
        </authorList>
    </citation>
    <scope>NUCLEOTIDE SEQUENCE [LARGE SCALE GENOMIC DNA]</scope>
    <source>
        <strain evidence="12 13">DS-2</strain>
    </source>
</reference>
<evidence type="ECO:0000256" key="9">
    <source>
        <dbReference type="PIRSR" id="PIRSR000005-2"/>
    </source>
</evidence>
<feature type="binding site" description="axial binding residue" evidence="9">
    <location>
        <position position="140"/>
    </location>
    <ligand>
        <name>heme c</name>
        <dbReference type="ChEBI" id="CHEBI:61717"/>
        <label>2</label>
    </ligand>
    <ligandPart>
        <name>Fe</name>
        <dbReference type="ChEBI" id="CHEBI:18248"/>
    </ligandPart>
</feature>
<feature type="binding site" description="axial binding residue" evidence="9">
    <location>
        <position position="183"/>
    </location>
    <ligand>
        <name>heme c</name>
        <dbReference type="ChEBI" id="CHEBI:61717"/>
        <label>2</label>
    </ligand>
    <ligandPart>
        <name>Fe</name>
        <dbReference type="ChEBI" id="CHEBI:18248"/>
    </ligandPart>
</feature>
<comment type="subcellular location">
    <subcellularLocation>
        <location evidence="1">Periplasm</location>
    </subcellularLocation>
</comment>
<dbReference type="PANTHER" id="PTHR33751">
    <property type="entry name" value="CBB3-TYPE CYTOCHROME C OXIDASE SUBUNIT FIXP"/>
    <property type="match status" value="1"/>
</dbReference>
<keyword evidence="3 8" id="KW-0349">Heme</keyword>
<sequence>MKKSAIAFAMMVGLTSTSYATTIAGDAEAGKAKSATCAACHSADGNSMITTYPKIAGQSAEYLYKQLKDFKAGSTSGRNNAVMAGMVAALSDQDMKDLAVYFSQQETKAGSTPEELVAKGQMLYRAGDAEKGLTACTACHGPQGDGMPLAGFPKLSGQHADYTALQLKAFRDGQRANDLNGIMRDIAAKLSDKEIEALSHYVSGLH</sequence>